<sequence length="18" mass="1949">MLYNLCSGISFLICGVLC</sequence>
<name>A0A2P2NAE6_RHIMU</name>
<dbReference type="AlphaFoldDB" id="A0A2P2NAE6"/>
<proteinExistence type="predicted"/>
<reference evidence="1" key="1">
    <citation type="submission" date="2018-02" db="EMBL/GenBank/DDBJ databases">
        <title>Rhizophora mucronata_Transcriptome.</title>
        <authorList>
            <person name="Meera S.P."/>
            <person name="Sreeshan A."/>
            <person name="Augustine A."/>
        </authorList>
    </citation>
    <scope>NUCLEOTIDE SEQUENCE</scope>
    <source>
        <tissue evidence="1">Leaf</tissue>
    </source>
</reference>
<protein>
    <submittedName>
        <fullName evidence="1">Uncharacterized protein</fullName>
    </submittedName>
</protein>
<dbReference type="EMBL" id="GGEC01058896">
    <property type="protein sequence ID" value="MBX39380.1"/>
    <property type="molecule type" value="Transcribed_RNA"/>
</dbReference>
<evidence type="ECO:0000313" key="1">
    <source>
        <dbReference type="EMBL" id="MBX39380.1"/>
    </source>
</evidence>
<accession>A0A2P2NAE6</accession>
<organism evidence="1">
    <name type="scientific">Rhizophora mucronata</name>
    <name type="common">Asiatic mangrove</name>
    <dbReference type="NCBI Taxonomy" id="61149"/>
    <lineage>
        <taxon>Eukaryota</taxon>
        <taxon>Viridiplantae</taxon>
        <taxon>Streptophyta</taxon>
        <taxon>Embryophyta</taxon>
        <taxon>Tracheophyta</taxon>
        <taxon>Spermatophyta</taxon>
        <taxon>Magnoliopsida</taxon>
        <taxon>eudicotyledons</taxon>
        <taxon>Gunneridae</taxon>
        <taxon>Pentapetalae</taxon>
        <taxon>rosids</taxon>
        <taxon>fabids</taxon>
        <taxon>Malpighiales</taxon>
        <taxon>Rhizophoraceae</taxon>
        <taxon>Rhizophora</taxon>
    </lineage>
</organism>